<accession>A0A5J4Q7D3</accession>
<evidence type="ECO:0000313" key="1">
    <source>
        <dbReference type="EMBL" id="KAA6316938.1"/>
    </source>
</evidence>
<dbReference type="EMBL" id="SNRY01004697">
    <property type="protein sequence ID" value="KAA6316938.1"/>
    <property type="molecule type" value="Genomic_DNA"/>
</dbReference>
<reference evidence="1" key="1">
    <citation type="submission" date="2019-03" db="EMBL/GenBank/DDBJ databases">
        <title>Single cell metagenomics reveals metabolic interactions within the superorganism composed of flagellate Streblomastix strix and complex community of Bacteroidetes bacteria on its surface.</title>
        <authorList>
            <person name="Treitli S.C."/>
            <person name="Kolisko M."/>
            <person name="Husnik F."/>
            <person name="Keeling P."/>
            <person name="Hampl V."/>
        </authorList>
    </citation>
    <scope>NUCLEOTIDE SEQUENCE</scope>
    <source>
        <strain evidence="1">STM</strain>
    </source>
</reference>
<organism evidence="1">
    <name type="scientific">termite gut metagenome</name>
    <dbReference type="NCBI Taxonomy" id="433724"/>
    <lineage>
        <taxon>unclassified sequences</taxon>
        <taxon>metagenomes</taxon>
        <taxon>organismal metagenomes</taxon>
    </lineage>
</organism>
<proteinExistence type="predicted"/>
<gene>
    <name evidence="1" type="ORF">EZS27_032829</name>
</gene>
<sequence>MSTLKQLIGELDMYVCDRGKYQGQLTDQKRFMDKEDYKRKSGRLNIEHSH</sequence>
<dbReference type="AlphaFoldDB" id="A0A5J4Q7D3"/>
<protein>
    <submittedName>
        <fullName evidence="1">Uncharacterized protein</fullName>
    </submittedName>
</protein>
<comment type="caution">
    <text evidence="1">The sequence shown here is derived from an EMBL/GenBank/DDBJ whole genome shotgun (WGS) entry which is preliminary data.</text>
</comment>
<name>A0A5J4Q7D3_9ZZZZ</name>